<dbReference type="RefSeq" id="XP_005538650.1">
    <property type="nucleotide sequence ID" value="XM_005538593.1"/>
</dbReference>
<evidence type="ECO:0000313" key="3">
    <source>
        <dbReference type="Proteomes" id="UP000007014"/>
    </source>
</evidence>
<evidence type="ECO:0000256" key="1">
    <source>
        <dbReference type="SAM" id="SignalP"/>
    </source>
</evidence>
<evidence type="ECO:0000313" key="2">
    <source>
        <dbReference type="EMBL" id="BAM82614.1"/>
    </source>
</evidence>
<dbReference type="KEGG" id="cme:CYME_CMR439C"/>
<keyword evidence="1" id="KW-0732">Signal</keyword>
<accession>M1VBE3</accession>
<sequence length="305" mass="34641">MRPPRERSERKRALRLALRLVRVLLAAAPLGQRFHEADLAALEHAATAAEACQCIEAVRVLGKHHWVFEVLDVPGTASPVTVSGQSGTAFDKVQERETSRIEEALQGIAENLTRMQEAVHEGDRLVLELNEQLVTSFDGPVRSNLTTLLHEMHWSEHVFWDCVGSLEKFVRQLAMEVTRRRYLGEGLCRACYGYRVPLEWVQAMGVQPPQDASKNAEPAPTAEGLASAHWRTMPLSPQQVLQAWAYPDASVSDGVRRGWRLQYRYWNNIGWLEWIDELRVLDNALQQTHAKLTCNQTQQTHRNLI</sequence>
<dbReference type="GeneID" id="16997060"/>
<dbReference type="AlphaFoldDB" id="M1VBE3"/>
<name>M1VBE3_CYAM1</name>
<feature type="chain" id="PRO_5004018349" evidence="1">
    <location>
        <begin position="28"/>
        <end position="305"/>
    </location>
</feature>
<dbReference type="EMBL" id="AP006500">
    <property type="protein sequence ID" value="BAM82614.1"/>
    <property type="molecule type" value="Genomic_DNA"/>
</dbReference>
<gene>
    <name evidence="2" type="ORF">CYME_CMR439C</name>
</gene>
<feature type="signal peptide" evidence="1">
    <location>
        <begin position="1"/>
        <end position="27"/>
    </location>
</feature>
<protein>
    <submittedName>
        <fullName evidence="2">Uncharacterized protein</fullName>
    </submittedName>
</protein>
<reference evidence="2 3" key="2">
    <citation type="journal article" date="2007" name="BMC Biol.">
        <title>A 100%-complete sequence reveals unusually simple genomic features in the hot-spring red alga Cyanidioschyzon merolae.</title>
        <authorList>
            <person name="Nozaki H."/>
            <person name="Takano H."/>
            <person name="Misumi O."/>
            <person name="Terasawa K."/>
            <person name="Matsuzaki M."/>
            <person name="Maruyama S."/>
            <person name="Nishida K."/>
            <person name="Yagisawa F."/>
            <person name="Yoshida Y."/>
            <person name="Fujiwara T."/>
            <person name="Takio S."/>
            <person name="Tamura K."/>
            <person name="Chung S.J."/>
            <person name="Nakamura S."/>
            <person name="Kuroiwa H."/>
            <person name="Tanaka K."/>
            <person name="Sato N."/>
            <person name="Kuroiwa T."/>
        </authorList>
    </citation>
    <scope>NUCLEOTIDE SEQUENCE [LARGE SCALE GENOMIC DNA]</scope>
    <source>
        <strain evidence="2 3">10D</strain>
    </source>
</reference>
<proteinExistence type="predicted"/>
<keyword evidence="3" id="KW-1185">Reference proteome</keyword>
<dbReference type="Proteomes" id="UP000007014">
    <property type="component" value="Chromosome 18"/>
</dbReference>
<dbReference type="HOGENOM" id="CLU_913253_0_0_1"/>
<organism evidence="2 3">
    <name type="scientific">Cyanidioschyzon merolae (strain NIES-3377 / 10D)</name>
    <name type="common">Unicellular red alga</name>
    <dbReference type="NCBI Taxonomy" id="280699"/>
    <lineage>
        <taxon>Eukaryota</taxon>
        <taxon>Rhodophyta</taxon>
        <taxon>Bangiophyceae</taxon>
        <taxon>Cyanidiales</taxon>
        <taxon>Cyanidiaceae</taxon>
        <taxon>Cyanidioschyzon</taxon>
    </lineage>
</organism>
<reference evidence="2 3" key="1">
    <citation type="journal article" date="2004" name="Nature">
        <title>Genome sequence of the ultrasmall unicellular red alga Cyanidioschyzon merolae 10D.</title>
        <authorList>
            <person name="Matsuzaki M."/>
            <person name="Misumi O."/>
            <person name="Shin-i T."/>
            <person name="Maruyama S."/>
            <person name="Takahara M."/>
            <person name="Miyagishima S."/>
            <person name="Mori T."/>
            <person name="Nishida K."/>
            <person name="Yagisawa F."/>
            <person name="Nishida K."/>
            <person name="Yoshida Y."/>
            <person name="Nishimura Y."/>
            <person name="Nakao S."/>
            <person name="Kobayashi T."/>
            <person name="Momoyama Y."/>
            <person name="Higashiyama T."/>
            <person name="Minoda A."/>
            <person name="Sano M."/>
            <person name="Nomoto H."/>
            <person name="Oishi K."/>
            <person name="Hayashi H."/>
            <person name="Ohta F."/>
            <person name="Nishizaka S."/>
            <person name="Haga S."/>
            <person name="Miura S."/>
            <person name="Morishita T."/>
            <person name="Kabeya Y."/>
            <person name="Terasawa K."/>
            <person name="Suzuki Y."/>
            <person name="Ishii Y."/>
            <person name="Asakawa S."/>
            <person name="Takano H."/>
            <person name="Ohta N."/>
            <person name="Kuroiwa H."/>
            <person name="Tanaka K."/>
            <person name="Shimizu N."/>
            <person name="Sugano S."/>
            <person name="Sato N."/>
            <person name="Nozaki H."/>
            <person name="Ogasawara N."/>
            <person name="Kohara Y."/>
            <person name="Kuroiwa T."/>
        </authorList>
    </citation>
    <scope>NUCLEOTIDE SEQUENCE [LARGE SCALE GENOMIC DNA]</scope>
    <source>
        <strain evidence="2 3">10D</strain>
    </source>
</reference>
<dbReference type="Gramene" id="CMR439CT">
    <property type="protein sequence ID" value="CMR439CT"/>
    <property type="gene ID" value="CMR439C"/>
</dbReference>